<gene>
    <name evidence="1" type="ORF">ACFOUT_10970</name>
</gene>
<organism evidence="1 2">
    <name type="scientific">Euzebyella saccharophila</name>
    <dbReference type="NCBI Taxonomy" id="679664"/>
    <lineage>
        <taxon>Bacteria</taxon>
        <taxon>Pseudomonadati</taxon>
        <taxon>Bacteroidota</taxon>
        <taxon>Flavobacteriia</taxon>
        <taxon>Flavobacteriales</taxon>
        <taxon>Flavobacteriaceae</taxon>
        <taxon>Euzebyella</taxon>
    </lineage>
</organism>
<accession>A0ABV8JS12</accession>
<dbReference type="EMBL" id="JBHSAW010000006">
    <property type="protein sequence ID" value="MFC4096396.1"/>
    <property type="molecule type" value="Genomic_DNA"/>
</dbReference>
<protein>
    <submittedName>
        <fullName evidence="1">GTPase</fullName>
    </submittedName>
</protein>
<sequence>MDNQRIEKLIFVYNADAGLKNAVMDSLHKVMSPQTYDCKLCELTFGVFTENKRWKDFRENAEVDMVFLHKDEFQKSYASKFAAKYSYPCVLAATAHDLQLFMDTQTLNQLQSLEELIALVQKGIA</sequence>
<reference evidence="2" key="1">
    <citation type="journal article" date="2019" name="Int. J. Syst. Evol. Microbiol.">
        <title>The Global Catalogue of Microorganisms (GCM) 10K type strain sequencing project: providing services to taxonomists for standard genome sequencing and annotation.</title>
        <authorList>
            <consortium name="The Broad Institute Genomics Platform"/>
            <consortium name="The Broad Institute Genome Sequencing Center for Infectious Disease"/>
            <person name="Wu L."/>
            <person name="Ma J."/>
        </authorList>
    </citation>
    <scope>NUCLEOTIDE SEQUENCE [LARGE SCALE GENOMIC DNA]</scope>
    <source>
        <strain evidence="2">CECT 7477</strain>
    </source>
</reference>
<proteinExistence type="predicted"/>
<keyword evidence="2" id="KW-1185">Reference proteome</keyword>
<evidence type="ECO:0000313" key="2">
    <source>
        <dbReference type="Proteomes" id="UP001595814"/>
    </source>
</evidence>
<name>A0ABV8JS12_9FLAO</name>
<evidence type="ECO:0000313" key="1">
    <source>
        <dbReference type="EMBL" id="MFC4096396.1"/>
    </source>
</evidence>
<dbReference type="RefSeq" id="WP_192463256.1">
    <property type="nucleotide sequence ID" value="NZ_JACYFJ010000007.1"/>
</dbReference>
<dbReference type="Proteomes" id="UP001595814">
    <property type="component" value="Unassembled WGS sequence"/>
</dbReference>
<comment type="caution">
    <text evidence="1">The sequence shown here is derived from an EMBL/GenBank/DDBJ whole genome shotgun (WGS) entry which is preliminary data.</text>
</comment>